<dbReference type="SUPFAM" id="SSF82866">
    <property type="entry name" value="Multidrug efflux transporter AcrB transmembrane domain"/>
    <property type="match status" value="2"/>
</dbReference>
<comment type="caution">
    <text evidence="5">The sequence shown here is derived from an EMBL/GenBank/DDBJ whole genome shotgun (WGS) entry which is preliminary data.</text>
</comment>
<keyword evidence="3" id="KW-0472">Membrane</keyword>
<evidence type="ECO:0000256" key="3">
    <source>
        <dbReference type="SAM" id="Phobius"/>
    </source>
</evidence>
<dbReference type="EMBL" id="JBJQND010000007">
    <property type="protein sequence ID" value="KAL3872329.1"/>
    <property type="molecule type" value="Genomic_DNA"/>
</dbReference>
<feature type="transmembrane region" description="Helical" evidence="3">
    <location>
        <begin position="366"/>
        <end position="383"/>
    </location>
</feature>
<feature type="transmembrane region" description="Helical" evidence="3">
    <location>
        <begin position="826"/>
        <end position="844"/>
    </location>
</feature>
<dbReference type="PANTHER" id="PTHR10796:SF130">
    <property type="entry name" value="PATCHED DOMAIN-CONTAINING PROTEIN 3-LIKE PROTEIN"/>
    <property type="match status" value="1"/>
</dbReference>
<feature type="transmembrane region" description="Helical" evidence="3">
    <location>
        <begin position="512"/>
        <end position="533"/>
    </location>
</feature>
<feature type="transmembrane region" description="Helical" evidence="3">
    <location>
        <begin position="783"/>
        <end position="806"/>
    </location>
</feature>
<feature type="transmembrane region" description="Helical" evidence="3">
    <location>
        <begin position="304"/>
        <end position="320"/>
    </location>
</feature>
<dbReference type="PANTHER" id="PTHR10796">
    <property type="entry name" value="PATCHED-RELATED"/>
    <property type="match status" value="1"/>
</dbReference>
<sequence>MGETKNKEISNGNFHELPEKSDKGDSETIQETDGGMSSKASAASIEKVERQSVLKKFRNRMVHFLEEALYSIGLLIAKHPIKTAVIVPILCTLCAVGFIRYRLDEDFANLLLPPTSRIHREKHWIENNIPISFRPVRMIFKTNDVLNQEFLLKLLDVQEQVSKLVTSGNVTYENVCGRINGKCYVASLLEIWSYDRNRLKRATKEEIVQKVHVTETSPVYLSPFYGFRLLGEQQTDKQGRIYKASVTTMTWLLQTNVSIQDEIIDFERKMVRIAEEHNELFEKVYIFNLNSFEESFFEAVNKDVYLLAFGFPLVLLYLVVSLGQCNLLEHKVYLTFVALIGVGLSGCVSFGLCLAGNLIFGTSHQALMFLLLAIGVDDVYVIMESWKRVRLQHPELPITESIALTVKHAGVSVTLTSVSNFVSFASGISTVMPVLQSFCVYAAVGILALLIIQTTLFPALLVIDARRIQAVRNACLPCLKHNNYKPSTLCSKFEIVNPYFKDIHGRAIINPVAKVIIILVTLGLTGVMIWGVVSMKKGFDLEKTLSDGSHGRDFLYAQRLYFPDEGPNIGVYCNYMDYHTNIDNIDLLVRRLLNNSNTLKGTLIPWTDPFKVWASLQQNINRSIALTAAGYFQDKAMFREEMYNFFHHVDLGKAYKQFIFFDYDSSPPLARATYIPGQQIRTENADKDLVSMESMRKTVDEIGFEGGECFVYSDFYIFFETIEYLPEEIMKSFLIASVCVVLVNFLLLVDLTTSILVFLCVILTTIDVIGTLHFIGFTLEQNMVILLVFSIGLSVDFSAHFGYMFLTVKGSRNFRTKESLRLIGPAVFHGAFTTFLAFVVMAWAESYFFQLFFSAIMTVVLYGLFHGLCFLPVILSLIGSSSYDQYADKVNLMGNLNQVQYNGDSLSPTATHSDGLAPKALQESKEGAKRETSFSDSDITLHLEKTKPCFTGTDHTSLKDMQNISTDECDENATALCNPYTLVAGENEYTEVERL</sequence>
<reference evidence="5 6" key="1">
    <citation type="submission" date="2024-11" db="EMBL/GenBank/DDBJ databases">
        <title>Chromosome-level genome assembly of the freshwater bivalve Anodonta woodiana.</title>
        <authorList>
            <person name="Chen X."/>
        </authorList>
    </citation>
    <scope>NUCLEOTIDE SEQUENCE [LARGE SCALE GENOMIC DNA]</scope>
    <source>
        <strain evidence="5">MN2024</strain>
        <tissue evidence="5">Gills</tissue>
    </source>
</reference>
<gene>
    <name evidence="5" type="ORF">ACJMK2_040260</name>
</gene>
<comment type="similarity">
    <text evidence="1">Belongs to the patched family.</text>
</comment>
<feature type="region of interest" description="Disordered" evidence="2">
    <location>
        <begin position="1"/>
        <end position="43"/>
    </location>
</feature>
<dbReference type="Gene3D" id="1.20.1640.10">
    <property type="entry name" value="Multidrug efflux transporter AcrB transmembrane domain"/>
    <property type="match status" value="2"/>
</dbReference>
<feature type="transmembrane region" description="Helical" evidence="3">
    <location>
        <begin position="404"/>
        <end position="428"/>
    </location>
</feature>
<keyword evidence="6" id="KW-1185">Reference proteome</keyword>
<keyword evidence="3" id="KW-1133">Transmembrane helix</keyword>
<dbReference type="AlphaFoldDB" id="A0ABD3WEI0"/>
<feature type="transmembrane region" description="Helical" evidence="3">
    <location>
        <begin position="440"/>
        <end position="463"/>
    </location>
</feature>
<dbReference type="PROSITE" id="PS50156">
    <property type="entry name" value="SSD"/>
    <property type="match status" value="1"/>
</dbReference>
<feature type="transmembrane region" description="Helical" evidence="3">
    <location>
        <begin position="850"/>
        <end position="875"/>
    </location>
</feature>
<dbReference type="InterPro" id="IPR000731">
    <property type="entry name" value="SSD"/>
</dbReference>
<evidence type="ECO:0000256" key="2">
    <source>
        <dbReference type="SAM" id="MobiDB-lite"/>
    </source>
</evidence>
<dbReference type="Pfam" id="PF12349">
    <property type="entry name" value="Sterol-sensing"/>
    <property type="match status" value="1"/>
</dbReference>
<feature type="transmembrane region" description="Helical" evidence="3">
    <location>
        <begin position="756"/>
        <end position="777"/>
    </location>
</feature>
<evidence type="ECO:0000313" key="6">
    <source>
        <dbReference type="Proteomes" id="UP001634394"/>
    </source>
</evidence>
<accession>A0ABD3WEI0</accession>
<proteinExistence type="inferred from homology"/>
<evidence type="ECO:0000256" key="1">
    <source>
        <dbReference type="ARBA" id="ARBA00005585"/>
    </source>
</evidence>
<feature type="transmembrane region" description="Helical" evidence="3">
    <location>
        <begin position="332"/>
        <end position="360"/>
    </location>
</feature>
<dbReference type="InterPro" id="IPR051697">
    <property type="entry name" value="Patched_domain-protein"/>
</dbReference>
<keyword evidence="3" id="KW-0812">Transmembrane</keyword>
<organism evidence="5 6">
    <name type="scientific">Sinanodonta woodiana</name>
    <name type="common">Chinese pond mussel</name>
    <name type="synonym">Anodonta woodiana</name>
    <dbReference type="NCBI Taxonomy" id="1069815"/>
    <lineage>
        <taxon>Eukaryota</taxon>
        <taxon>Metazoa</taxon>
        <taxon>Spiralia</taxon>
        <taxon>Lophotrochozoa</taxon>
        <taxon>Mollusca</taxon>
        <taxon>Bivalvia</taxon>
        <taxon>Autobranchia</taxon>
        <taxon>Heteroconchia</taxon>
        <taxon>Palaeoheterodonta</taxon>
        <taxon>Unionida</taxon>
        <taxon>Unionoidea</taxon>
        <taxon>Unionidae</taxon>
        <taxon>Unioninae</taxon>
        <taxon>Sinanodonta</taxon>
    </lineage>
</organism>
<feature type="compositionally biased region" description="Basic and acidic residues" evidence="2">
    <location>
        <begin position="16"/>
        <end position="26"/>
    </location>
</feature>
<dbReference type="Proteomes" id="UP001634394">
    <property type="component" value="Unassembled WGS sequence"/>
</dbReference>
<feature type="domain" description="SSD" evidence="4">
    <location>
        <begin position="303"/>
        <end position="463"/>
    </location>
</feature>
<feature type="transmembrane region" description="Helical" evidence="3">
    <location>
        <begin position="729"/>
        <end position="749"/>
    </location>
</feature>
<name>A0ABD3WEI0_SINWO</name>
<dbReference type="InterPro" id="IPR053958">
    <property type="entry name" value="HMGCR/SNAP/NPC1-like_SSD"/>
</dbReference>
<evidence type="ECO:0000259" key="4">
    <source>
        <dbReference type="PROSITE" id="PS50156"/>
    </source>
</evidence>
<evidence type="ECO:0000313" key="5">
    <source>
        <dbReference type="EMBL" id="KAL3872329.1"/>
    </source>
</evidence>
<protein>
    <recommendedName>
        <fullName evidence="4">SSD domain-containing protein</fullName>
    </recommendedName>
</protein>